<dbReference type="Gene3D" id="3.40.190.150">
    <property type="entry name" value="Bordetella uptake gene, domain 1"/>
    <property type="match status" value="1"/>
</dbReference>
<dbReference type="Pfam" id="PF03401">
    <property type="entry name" value="TctC"/>
    <property type="match status" value="1"/>
</dbReference>
<evidence type="ECO:0000256" key="2">
    <source>
        <dbReference type="SAM" id="MobiDB-lite"/>
    </source>
</evidence>
<comment type="caution">
    <text evidence="3">The sequence shown here is derived from an EMBL/GenBank/DDBJ whole genome shotgun (WGS) entry which is preliminary data.</text>
</comment>
<keyword evidence="4" id="KW-1185">Reference proteome</keyword>
<sequence>MQPSNARVLAVAGEKRLPLMPNVPTVRNSAVRASLPVTGAASSHPPAPPAIIQKLNAELTIALQTPRVRQVLRDQGLEIIGNSPEEFHDADRQSGADHRADRRQGL</sequence>
<dbReference type="Gene3D" id="3.40.190.10">
    <property type="entry name" value="Periplasmic binding protein-like II"/>
    <property type="match status" value="1"/>
</dbReference>
<dbReference type="EMBL" id="NPEX01000004">
    <property type="protein sequence ID" value="RAI45982.1"/>
    <property type="molecule type" value="Genomic_DNA"/>
</dbReference>
<accession>A0A327L8Z1</accession>
<evidence type="ECO:0000313" key="3">
    <source>
        <dbReference type="EMBL" id="RAI45982.1"/>
    </source>
</evidence>
<dbReference type="InterPro" id="IPR005064">
    <property type="entry name" value="BUG"/>
</dbReference>
<proteinExistence type="inferred from homology"/>
<dbReference type="InterPro" id="IPR042100">
    <property type="entry name" value="Bug_dom1"/>
</dbReference>
<organism evidence="3 4">
    <name type="scientific">Rhodoplanes roseus</name>
    <dbReference type="NCBI Taxonomy" id="29409"/>
    <lineage>
        <taxon>Bacteria</taxon>
        <taxon>Pseudomonadati</taxon>
        <taxon>Pseudomonadota</taxon>
        <taxon>Alphaproteobacteria</taxon>
        <taxon>Hyphomicrobiales</taxon>
        <taxon>Nitrobacteraceae</taxon>
        <taxon>Rhodoplanes</taxon>
    </lineage>
</organism>
<comment type="similarity">
    <text evidence="1">Belongs to the UPF0065 (bug) family.</text>
</comment>
<dbReference type="Proteomes" id="UP000249130">
    <property type="component" value="Unassembled WGS sequence"/>
</dbReference>
<protein>
    <submittedName>
        <fullName evidence="3">Uncharacterized protein</fullName>
    </submittedName>
</protein>
<evidence type="ECO:0000313" key="4">
    <source>
        <dbReference type="Proteomes" id="UP000249130"/>
    </source>
</evidence>
<feature type="region of interest" description="Disordered" evidence="2">
    <location>
        <begin position="80"/>
        <end position="106"/>
    </location>
</feature>
<reference evidence="3 4" key="1">
    <citation type="submission" date="2017-07" db="EMBL/GenBank/DDBJ databases">
        <title>Draft Genome Sequences of Select Purple Nonsulfur Bacteria.</title>
        <authorList>
            <person name="Lasarre B."/>
            <person name="Mckinlay J.B."/>
        </authorList>
    </citation>
    <scope>NUCLEOTIDE SEQUENCE [LARGE SCALE GENOMIC DNA]</scope>
    <source>
        <strain evidence="3 4">DSM 5909</strain>
    </source>
</reference>
<dbReference type="RefSeq" id="WP_111417233.1">
    <property type="nucleotide sequence ID" value="NZ_NPEX01000004.1"/>
</dbReference>
<feature type="compositionally biased region" description="Basic and acidic residues" evidence="2">
    <location>
        <begin position="85"/>
        <end position="106"/>
    </location>
</feature>
<gene>
    <name evidence="3" type="ORF">CH341_01325</name>
</gene>
<evidence type="ECO:0000256" key="1">
    <source>
        <dbReference type="ARBA" id="ARBA00006987"/>
    </source>
</evidence>
<dbReference type="PANTHER" id="PTHR42928:SF5">
    <property type="entry name" value="BLR1237 PROTEIN"/>
    <property type="match status" value="1"/>
</dbReference>
<dbReference type="AlphaFoldDB" id="A0A327L8Z1"/>
<dbReference type="PANTHER" id="PTHR42928">
    <property type="entry name" value="TRICARBOXYLATE-BINDING PROTEIN"/>
    <property type="match status" value="1"/>
</dbReference>
<name>A0A327L8Z1_9BRAD</name>